<feature type="binding site" evidence="6">
    <location>
        <position position="19"/>
    </location>
    <ligand>
        <name>ATP</name>
        <dbReference type="ChEBI" id="CHEBI:30616"/>
    </ligand>
</feature>
<dbReference type="GO" id="GO:0006085">
    <property type="term" value="P:acetyl-CoA biosynthetic process"/>
    <property type="evidence" value="ECO:0007669"/>
    <property type="project" value="UniProtKB-UniRule"/>
</dbReference>
<keyword evidence="6" id="KW-0963">Cytoplasm</keyword>
<feature type="binding site" evidence="6">
    <location>
        <begin position="287"/>
        <end position="289"/>
    </location>
    <ligand>
        <name>ATP</name>
        <dbReference type="ChEBI" id="CHEBI:30616"/>
    </ligand>
</feature>
<dbReference type="GO" id="GO:0006083">
    <property type="term" value="P:acetate metabolic process"/>
    <property type="evidence" value="ECO:0007669"/>
    <property type="project" value="TreeGrafter"/>
</dbReference>
<dbReference type="PROSITE" id="PS01076">
    <property type="entry name" value="ACETATE_KINASE_2"/>
    <property type="match status" value="1"/>
</dbReference>
<comment type="pathway">
    <text evidence="6">Metabolic intermediate biosynthesis; acetyl-CoA biosynthesis; acetyl-CoA from acetate: step 1/2.</text>
</comment>
<comment type="catalytic activity">
    <reaction evidence="6">
        <text>acetate + ATP = acetyl phosphate + ADP</text>
        <dbReference type="Rhea" id="RHEA:11352"/>
        <dbReference type="ChEBI" id="CHEBI:22191"/>
        <dbReference type="ChEBI" id="CHEBI:30089"/>
        <dbReference type="ChEBI" id="CHEBI:30616"/>
        <dbReference type="ChEBI" id="CHEBI:456216"/>
        <dbReference type="EC" id="2.7.2.1"/>
    </reaction>
</comment>
<proteinExistence type="inferred from homology"/>
<dbReference type="SUPFAM" id="SSF53067">
    <property type="entry name" value="Actin-like ATPase domain"/>
    <property type="match status" value="2"/>
</dbReference>
<dbReference type="UniPathway" id="UPA00340">
    <property type="reaction ID" value="UER00458"/>
</dbReference>
<dbReference type="NCBIfam" id="TIGR00016">
    <property type="entry name" value="ackA"/>
    <property type="match status" value="1"/>
</dbReference>
<evidence type="ECO:0000256" key="5">
    <source>
        <dbReference type="ARBA" id="ARBA00022840"/>
    </source>
</evidence>
<evidence type="ECO:0000256" key="7">
    <source>
        <dbReference type="RuleBase" id="RU003835"/>
    </source>
</evidence>
<evidence type="ECO:0000256" key="2">
    <source>
        <dbReference type="ARBA" id="ARBA00022679"/>
    </source>
</evidence>
<evidence type="ECO:0000313" key="8">
    <source>
        <dbReference type="EMBL" id="KRO10858.1"/>
    </source>
</evidence>
<dbReference type="Proteomes" id="UP000051783">
    <property type="component" value="Unassembled WGS sequence"/>
</dbReference>
<feature type="site" description="Transition state stabilizer" evidence="6">
    <location>
        <position position="183"/>
    </location>
</feature>
<name>A0A0R2MJ63_9LACO</name>
<comment type="function">
    <text evidence="6">Catalyzes the formation of acetyl phosphate from acetate and ATP. Can also catalyze the reverse reaction.</text>
</comment>
<dbReference type="PRINTS" id="PR00471">
    <property type="entry name" value="ACETATEKNASE"/>
</dbReference>
<dbReference type="Pfam" id="PF00871">
    <property type="entry name" value="Acetate_kinase"/>
    <property type="match status" value="1"/>
</dbReference>
<dbReference type="Gene3D" id="3.30.420.40">
    <property type="match status" value="2"/>
</dbReference>
<feature type="active site" description="Proton donor/acceptor" evidence="6">
    <location>
        <position position="151"/>
    </location>
</feature>
<reference evidence="8 9" key="1">
    <citation type="journal article" date="2015" name="Genome Announc.">
        <title>Expanding the biotechnology potential of lactobacilli through comparative genomics of 213 strains and associated genera.</title>
        <authorList>
            <person name="Sun Z."/>
            <person name="Harris H.M."/>
            <person name="McCann A."/>
            <person name="Guo C."/>
            <person name="Argimon S."/>
            <person name="Zhang W."/>
            <person name="Yang X."/>
            <person name="Jeffery I.B."/>
            <person name="Cooney J.C."/>
            <person name="Kagawa T.F."/>
            <person name="Liu W."/>
            <person name="Song Y."/>
            <person name="Salvetti E."/>
            <person name="Wrobel A."/>
            <person name="Rasinkangas P."/>
            <person name="Parkhill J."/>
            <person name="Rea M.C."/>
            <person name="O'Sullivan O."/>
            <person name="Ritari J."/>
            <person name="Douillard F.P."/>
            <person name="Paul Ross R."/>
            <person name="Yang R."/>
            <person name="Briner A.E."/>
            <person name="Felis G.E."/>
            <person name="de Vos W.M."/>
            <person name="Barrangou R."/>
            <person name="Klaenhammer T.R."/>
            <person name="Caufield P.W."/>
            <person name="Cui Y."/>
            <person name="Zhang H."/>
            <person name="O'Toole P.W."/>
        </authorList>
    </citation>
    <scope>NUCLEOTIDE SEQUENCE [LARGE SCALE GENOMIC DNA]</scope>
    <source>
        <strain evidence="8 9">LMG 26013</strain>
    </source>
</reference>
<comment type="cofactor">
    <cofactor evidence="6">
        <name>Mg(2+)</name>
        <dbReference type="ChEBI" id="CHEBI:18420"/>
    </cofactor>
    <cofactor evidence="6">
        <name>Mn(2+)</name>
        <dbReference type="ChEBI" id="CHEBI:29035"/>
    </cofactor>
    <text evidence="6">Mg(2+). Can also accept Mn(2+).</text>
</comment>
<dbReference type="PROSITE" id="PS01075">
    <property type="entry name" value="ACETATE_KINASE_1"/>
    <property type="match status" value="1"/>
</dbReference>
<dbReference type="InterPro" id="IPR000890">
    <property type="entry name" value="Aliphatic_acid_kin_short-chain"/>
</dbReference>
<keyword evidence="2 6" id="KW-0808">Transferase</keyword>
<feature type="binding site" evidence="6">
    <location>
        <position position="94"/>
    </location>
    <ligand>
        <name>substrate</name>
    </ligand>
</feature>
<dbReference type="GO" id="GO:0005737">
    <property type="term" value="C:cytoplasm"/>
    <property type="evidence" value="ECO:0007669"/>
    <property type="project" value="UniProtKB-SubCell"/>
</dbReference>
<dbReference type="InterPro" id="IPR023865">
    <property type="entry name" value="Aliphatic_acid_kinase_CS"/>
</dbReference>
<evidence type="ECO:0000256" key="3">
    <source>
        <dbReference type="ARBA" id="ARBA00022741"/>
    </source>
</evidence>
<keyword evidence="6" id="KW-0460">Magnesium</keyword>
<feature type="binding site" evidence="6">
    <location>
        <begin position="334"/>
        <end position="338"/>
    </location>
    <ligand>
        <name>ATP</name>
        <dbReference type="ChEBI" id="CHEBI:30616"/>
    </ligand>
</feature>
<accession>A0A0R2MJ63</accession>
<dbReference type="STRING" id="942150.IV64_GL002548"/>
<keyword evidence="9" id="KW-1185">Reference proteome</keyword>
<dbReference type="InterPro" id="IPR043129">
    <property type="entry name" value="ATPase_NBD"/>
</dbReference>
<feature type="site" description="Transition state stabilizer" evidence="6">
    <location>
        <position position="244"/>
    </location>
</feature>
<sequence length="399" mass="43352">MIIEMQKTLIINAGSSSLKWQLFEMPAETVVASGLVERISMPGSIFTIKYGDHQKYETTVDNLDQNHAAKLMLTELQRLAIIQSLDEITAVAHRVVAGGETFKHAVEVTPDVLQAIKDLSNFAPLHNPMEAKGIETMAQALPNVKQYAVFDSQFFTDLPEKNAIYSLPYELTNKYHIRRYGEHGISHGYLTGRAAELLGQSKESLDLVTLHLGSGASLAAVKDGKAFDTSMGFTPLTGVTMGTRAGDVDPSILPFLMQAENISDPNEIMMMLNNESGLLGVSGISPDMREIRAQAATNPRAKLAIEIFVNRIVKYAGSYLTELNGADAIIFAGGIGEHNAPLRQQIVDGLQIFGVKLDTQLNDAGQEGVISSADSKIKVLLIPTNEELAMVRQVAALQD</sequence>
<comment type="similarity">
    <text evidence="1 6 7">Belongs to the acetokinase family.</text>
</comment>
<dbReference type="GO" id="GO:0000287">
    <property type="term" value="F:magnesium ion binding"/>
    <property type="evidence" value="ECO:0007669"/>
    <property type="project" value="UniProtKB-UniRule"/>
</dbReference>
<keyword evidence="5 6" id="KW-0067">ATP-binding</keyword>
<evidence type="ECO:0000256" key="1">
    <source>
        <dbReference type="ARBA" id="ARBA00008748"/>
    </source>
</evidence>
<comment type="caution">
    <text evidence="8">The sequence shown here is derived from an EMBL/GenBank/DDBJ whole genome shotgun (WGS) entry which is preliminary data.</text>
</comment>
<feature type="binding site" evidence="6">
    <location>
        <begin position="211"/>
        <end position="215"/>
    </location>
    <ligand>
        <name>ATP</name>
        <dbReference type="ChEBI" id="CHEBI:30616"/>
    </ligand>
</feature>
<dbReference type="PATRIC" id="fig|942150.3.peg.2656"/>
<organism evidence="8 9">
    <name type="scientific">Lactiplantibacillus xiangfangensis</name>
    <dbReference type="NCBI Taxonomy" id="942150"/>
    <lineage>
        <taxon>Bacteria</taxon>
        <taxon>Bacillati</taxon>
        <taxon>Bacillota</taxon>
        <taxon>Bacilli</taxon>
        <taxon>Lactobacillales</taxon>
        <taxon>Lactobacillaceae</taxon>
        <taxon>Lactiplantibacillus</taxon>
    </lineage>
</organism>
<evidence type="ECO:0000313" key="9">
    <source>
        <dbReference type="Proteomes" id="UP000051783"/>
    </source>
</evidence>
<protein>
    <recommendedName>
        <fullName evidence="6">Acetate kinase</fullName>
        <ecNumber evidence="6">2.7.2.1</ecNumber>
    </recommendedName>
    <alternativeName>
        <fullName evidence="6">Acetokinase</fullName>
    </alternativeName>
</protein>
<dbReference type="GO" id="GO:0008776">
    <property type="term" value="F:acetate kinase activity"/>
    <property type="evidence" value="ECO:0007669"/>
    <property type="project" value="UniProtKB-UniRule"/>
</dbReference>
<dbReference type="AlphaFoldDB" id="A0A0R2MJ63"/>
<comment type="subunit">
    <text evidence="6">Homodimer.</text>
</comment>
<dbReference type="EC" id="2.7.2.1" evidence="6"/>
<dbReference type="CDD" id="cd24010">
    <property type="entry name" value="ASKHA_NBD_AcK_PK"/>
    <property type="match status" value="1"/>
</dbReference>
<dbReference type="InterPro" id="IPR004372">
    <property type="entry name" value="Ac/propionate_kinase"/>
</dbReference>
<dbReference type="PIRSF" id="PIRSF000722">
    <property type="entry name" value="Acetate_prop_kin"/>
    <property type="match status" value="1"/>
</dbReference>
<evidence type="ECO:0000256" key="6">
    <source>
        <dbReference type="HAMAP-Rule" id="MF_00020"/>
    </source>
</evidence>
<keyword evidence="6" id="KW-0479">Metal-binding</keyword>
<comment type="subcellular location">
    <subcellularLocation>
        <location evidence="6">Cytoplasm</location>
    </subcellularLocation>
</comment>
<gene>
    <name evidence="6" type="primary">ackA</name>
    <name evidence="8" type="ORF">IV64_GL002548</name>
</gene>
<evidence type="ECO:0000256" key="4">
    <source>
        <dbReference type="ARBA" id="ARBA00022777"/>
    </source>
</evidence>
<keyword evidence="3 6" id="KW-0547">Nucleotide-binding</keyword>
<feature type="binding site" evidence="6">
    <location>
        <position position="12"/>
    </location>
    <ligand>
        <name>Mg(2+)</name>
        <dbReference type="ChEBI" id="CHEBI:18420"/>
    </ligand>
</feature>
<dbReference type="PANTHER" id="PTHR21060">
    <property type="entry name" value="ACETATE KINASE"/>
    <property type="match status" value="1"/>
</dbReference>
<dbReference type="PANTHER" id="PTHR21060:SF15">
    <property type="entry name" value="ACETATE KINASE-RELATED"/>
    <property type="match status" value="1"/>
</dbReference>
<keyword evidence="4 6" id="KW-0418">Kinase</keyword>
<feature type="binding site" evidence="6">
    <location>
        <position position="386"/>
    </location>
    <ligand>
        <name>Mg(2+)</name>
        <dbReference type="ChEBI" id="CHEBI:18420"/>
    </ligand>
</feature>
<dbReference type="EMBL" id="JQCL01000057">
    <property type="protein sequence ID" value="KRO10858.1"/>
    <property type="molecule type" value="Genomic_DNA"/>
</dbReference>
<dbReference type="GO" id="GO:0005524">
    <property type="term" value="F:ATP binding"/>
    <property type="evidence" value="ECO:0007669"/>
    <property type="project" value="UniProtKB-KW"/>
</dbReference>
<dbReference type="HAMAP" id="MF_00020">
    <property type="entry name" value="Acetate_kinase"/>
    <property type="match status" value="1"/>
</dbReference>